<keyword evidence="4" id="KW-0411">Iron-sulfur</keyword>
<dbReference type="Pfam" id="PF01869">
    <property type="entry name" value="BcrAD_BadFG"/>
    <property type="match status" value="2"/>
</dbReference>
<feature type="domain" description="ATPase BadF/BadG/BcrA/BcrD type" evidence="6">
    <location>
        <begin position="323"/>
        <end position="580"/>
    </location>
</feature>
<dbReference type="Pfam" id="PF09989">
    <property type="entry name" value="DUF2229"/>
    <property type="match status" value="1"/>
</dbReference>
<dbReference type="GO" id="GO:0051536">
    <property type="term" value="F:iron-sulfur cluster binding"/>
    <property type="evidence" value="ECO:0007669"/>
    <property type="project" value="UniProtKB-KW"/>
</dbReference>
<evidence type="ECO:0000256" key="3">
    <source>
        <dbReference type="ARBA" id="ARBA00023004"/>
    </source>
</evidence>
<proteinExistence type="predicted"/>
<dbReference type="PANTHER" id="PTHR32329">
    <property type="entry name" value="BIFUNCTIONAL PROTEIN [INCLUDES 2-HYDROXYACYL-COA DEHYDRATASE (N-TER) AND ITS ACTIVATOR DOMAIN (C_TERM)-RELATED"/>
    <property type="match status" value="1"/>
</dbReference>
<gene>
    <name evidence="8" type="ORF">KHX13_06465</name>
</gene>
<dbReference type="NCBIfam" id="TIGR00241">
    <property type="entry name" value="CoA_E_activ"/>
    <property type="match status" value="1"/>
</dbReference>
<evidence type="ECO:0000256" key="2">
    <source>
        <dbReference type="ARBA" id="ARBA00022723"/>
    </source>
</evidence>
<organism evidence="8 9">
    <name type="scientific">Acidaminococcus intestini</name>
    <dbReference type="NCBI Taxonomy" id="187327"/>
    <lineage>
        <taxon>Bacteria</taxon>
        <taxon>Bacillati</taxon>
        <taxon>Bacillota</taxon>
        <taxon>Negativicutes</taxon>
        <taxon>Acidaminococcales</taxon>
        <taxon>Acidaminococcaceae</taxon>
        <taxon>Acidaminococcus</taxon>
    </lineage>
</organism>
<evidence type="ECO:0000313" key="9">
    <source>
        <dbReference type="Proteomes" id="UP000754226"/>
    </source>
</evidence>
<evidence type="ECO:0000259" key="6">
    <source>
        <dbReference type="Pfam" id="PF01869"/>
    </source>
</evidence>
<sequence>MSTYQVGLDIGSTTAKMVVLDGSKQVVFSRYKRHQANIMGVLKEELSELTAAIGDAAVKIKVTGSVGMGIAEKFKLAFEQEVIAATKFVKEKYPEVATLIDIGGEDAKIVYIKPDGTCDLRMNGNCAGGTGAFLDQMAVLLDVPIDKLNELAEKAEHVHYIASRCGVFAKTDIQNLLSKGVSREDIAASIYHAVAVQVITTLSHGCTIKPKILLCGGPLTFMPSLRKALMDALQVPYVEFIVPDKANLIPAYGTALSAEDAPSTSLQKLRDRIASAPKDAVRVTDTVPPIFHDEKEYIDWKKEKEADHIVLSPLTKDTDKVFVGIDSGSTTTKLVVTDEEDRILYTHYGPNNGNPVEAVREAFADFYTKCLAVGANPRIMGSCSTGYGEDLIKAAFSLNTGIIETIAHYLAAKKINDKVSFILDIGGQDMKAIFIDHGVLNRMELNESCSSGCGTFLQTFAKGLNYSVSEFADLACKAQHPCDLGTRCTVFMNSKVKQSLREGVTSADIAAGLAYSVVKNCLYKVLKLKNPQELGNEIVLQGGTMKNDAVVRAFEILTGTKVHRSNIPEIMGAYGCALYAKTKGHGQATVDDMIHVASFKDTQLTCHGCENNCLIKKYQFDNGSIYYSGNKCEKYFTNNGDDVTPGENIYTYKYDLLFNRPINEEAERTIGLPRTLNMYEDYPFWHALFTSCGLKVQLSDPSTLHLYETGLHDVMSDNICFPAKLVHGHILNLVQKRVNRIFMPYVIYEQQDDKRQINSYNCPVVSGYSDVIKSVTETQIPIDAPPINFQDEKLLKRQLRKYLSYIGFDRFTADKAIASALTAQEEYRRKIQEKNEEILEKSRREGKLTILLAGRPYHTDPLVQHKLSDTIAAMGINVINEDLVRGNESIEINDTYLIKQWAYINRILKSADWAARQDNTVHFMEMTSFGCGPDAFLQDEIRGLLQRHGKALTLLKIDDVSNIGSLKLRIRSVVESIRYNEDSKLRTEAFVDTPRFEKSMKDYTILTPYFTPTLSPLIPSVMKVLGYHVETLPQSTGLSADMGLRFANNEVCYPATLVVGDFVEALKSGKYDLQKTAVAITQTGGQCRASNYFGLIKHALISAGFKDVPVISLATSSSIQNDQPGFHINWLKIAKITVTTILFSDCLSKFYHAAVVREKKKGLAEKLRSKYLDLAKTQIEKNHSKGLLKLLKEAAQEFTDAVKPNVRLPQVGIVGEIYLKFNAFAHKNITGWLMDHHIEVIPPLMTPFFMQAFVNRLTNDKFDLKHDRIPHLLVDFVYLQIVKIIDKINKIGRTFPYFTPFEDIYEMANDGKGIINMAAQFGEGWLLPAEVVGFAKRGVPNVISLQPFGCIANHIIAKGVEKKVKTLYPEMNLLSLDFDSGVSDVNVTNRLLLFVENIKTSKTPAPAKEVKKEEDFQGEIML</sequence>
<reference evidence="8" key="1">
    <citation type="submission" date="2021-02" db="EMBL/GenBank/DDBJ databases">
        <title>Infant gut strain persistence is associated with maternal origin, phylogeny, and functional potential including surface adhesion and iron acquisition.</title>
        <authorList>
            <person name="Lou Y.C."/>
        </authorList>
    </citation>
    <scope>NUCLEOTIDE SEQUENCE</scope>
    <source>
        <strain evidence="8">L3_106_000M1_dasL3_106_000M1_concoct_15</strain>
    </source>
</reference>
<accession>A0A943EE16</accession>
<dbReference type="Gene3D" id="3.30.420.40">
    <property type="match status" value="4"/>
</dbReference>
<dbReference type="Proteomes" id="UP000754226">
    <property type="component" value="Unassembled WGS sequence"/>
</dbReference>
<dbReference type="CDD" id="cd24034">
    <property type="entry name" value="ASKHA_NBD_O66634-like_rpt1"/>
    <property type="match status" value="1"/>
</dbReference>
<keyword evidence="5" id="KW-0175">Coiled coil</keyword>
<name>A0A943EE16_9FIRM</name>
<dbReference type="EMBL" id="JAGZCZ010000006">
    <property type="protein sequence ID" value="MBS5519956.1"/>
    <property type="molecule type" value="Genomic_DNA"/>
</dbReference>
<evidence type="ECO:0000313" key="8">
    <source>
        <dbReference type="EMBL" id="MBS5519956.1"/>
    </source>
</evidence>
<dbReference type="GO" id="GO:0046872">
    <property type="term" value="F:metal ion binding"/>
    <property type="evidence" value="ECO:0007669"/>
    <property type="project" value="UniProtKB-KW"/>
</dbReference>
<evidence type="ECO:0000259" key="7">
    <source>
        <dbReference type="Pfam" id="PF09989"/>
    </source>
</evidence>
<comment type="caution">
    <text evidence="8">The sequence shown here is derived from an EMBL/GenBank/DDBJ whole genome shotgun (WGS) entry which is preliminary data.</text>
</comment>
<keyword evidence="3" id="KW-0408">Iron</keyword>
<feature type="domain" description="DUF2229" evidence="7">
    <location>
        <begin position="669"/>
        <end position="883"/>
    </location>
</feature>
<dbReference type="InterPro" id="IPR043129">
    <property type="entry name" value="ATPase_NBD"/>
</dbReference>
<dbReference type="SUPFAM" id="SSF53067">
    <property type="entry name" value="Actin-like ATPase domain"/>
    <property type="match status" value="2"/>
</dbReference>
<protein>
    <submittedName>
        <fullName evidence="8">2-hydroxyacyl-CoA dehydratase</fullName>
    </submittedName>
</protein>
<dbReference type="InterPro" id="IPR002731">
    <property type="entry name" value="ATPase_BadF"/>
</dbReference>
<comment type="cofactor">
    <cofactor evidence="1">
        <name>[4Fe-4S] cluster</name>
        <dbReference type="ChEBI" id="CHEBI:49883"/>
    </cofactor>
</comment>
<dbReference type="CDD" id="cd24035">
    <property type="entry name" value="ASKHA_NBD_O66634-like_rpt2"/>
    <property type="match status" value="1"/>
</dbReference>
<evidence type="ECO:0000256" key="1">
    <source>
        <dbReference type="ARBA" id="ARBA00001966"/>
    </source>
</evidence>
<feature type="domain" description="ATPase BadF/BadG/BcrA/BcrD type" evidence="6">
    <location>
        <begin position="6"/>
        <end position="258"/>
    </location>
</feature>
<evidence type="ECO:0000256" key="4">
    <source>
        <dbReference type="ARBA" id="ARBA00023014"/>
    </source>
</evidence>
<dbReference type="InterPro" id="IPR008275">
    <property type="entry name" value="CoA_E_activase_dom"/>
</dbReference>
<dbReference type="PANTHER" id="PTHR32329:SF4">
    <property type="entry name" value="ACTIVATOR OF 2-HYDROXYACYL-COA DEHYDRATASE"/>
    <property type="match status" value="1"/>
</dbReference>
<dbReference type="InterPro" id="IPR051805">
    <property type="entry name" value="Dehydratase_Activator_Redct"/>
</dbReference>
<keyword evidence="2" id="KW-0479">Metal-binding</keyword>
<dbReference type="InterPro" id="IPR018709">
    <property type="entry name" value="CoA_activase_DUF2229"/>
</dbReference>
<feature type="coiled-coil region" evidence="5">
    <location>
        <begin position="817"/>
        <end position="844"/>
    </location>
</feature>
<evidence type="ECO:0000256" key="5">
    <source>
        <dbReference type="SAM" id="Coils"/>
    </source>
</evidence>